<evidence type="ECO:0000256" key="10">
    <source>
        <dbReference type="ARBA" id="ARBA00022840"/>
    </source>
</evidence>
<keyword evidence="7 13" id="KW-0812">Transmembrane</keyword>
<dbReference type="EMBL" id="UOEZ01000082">
    <property type="protein sequence ID" value="VAW39007.1"/>
    <property type="molecule type" value="Genomic_DNA"/>
</dbReference>
<dbReference type="CDD" id="cd13972">
    <property type="entry name" value="UbiB"/>
    <property type="match status" value="1"/>
</dbReference>
<keyword evidence="3" id="KW-1003">Cell membrane</keyword>
<keyword evidence="9" id="KW-0418">Kinase</keyword>
<keyword evidence="5" id="KW-0808">Transferase</keyword>
<accession>A0A3B0VKV8</accession>
<organism evidence="15">
    <name type="scientific">hydrothermal vent metagenome</name>
    <dbReference type="NCBI Taxonomy" id="652676"/>
    <lineage>
        <taxon>unclassified sequences</taxon>
        <taxon>metagenomes</taxon>
        <taxon>ecological metagenomes</taxon>
    </lineage>
</organism>
<dbReference type="GO" id="GO:0004672">
    <property type="term" value="F:protein kinase activity"/>
    <property type="evidence" value="ECO:0007669"/>
    <property type="project" value="InterPro"/>
</dbReference>
<dbReference type="InterPro" id="IPR010232">
    <property type="entry name" value="UbiB"/>
</dbReference>
<evidence type="ECO:0000256" key="2">
    <source>
        <dbReference type="ARBA" id="ARBA00009670"/>
    </source>
</evidence>
<evidence type="ECO:0000256" key="11">
    <source>
        <dbReference type="ARBA" id="ARBA00022989"/>
    </source>
</evidence>
<sequence>MGLEKMNITTLKNILRLKKILSTLIKYGFGGVVSELNIFPWFSFVGRVFARKSGKGLTTPERIRLVLEELGPTFIKLGQVASTRADILPPEWLEEFKKLQDDVPSFDFKEVKRVVEVSLKAPIKKNFASFEERPVASASIAQVHYATLHDGTEVAVKVRRPGIEKTINADISVMRTLATLLHKHVPASRRYRPTEVVAEFARVINNELNLTIEGSNATRFGRLFKSDPHVKIPQVYWDYTSDEVLTMERISGVPLDETEKIKSMGLDVKKIAINGLKAFFRQVFEFGIFHGDLHPGNIFTSSEGTIIYLDFGIVGRLDKDMRAYLAGILYSLIKQDYRRMAVIHRDMGLIGKDVDIHEFENALRDITEPIFGKSLVDINISTLLMKLIDTARRFEMTLQPNLLLLQKSMVIIEGVGRQLYPDINMWEVAKPLVTKWMIKEKFSPGNYVEGGREFVHDLGSTVLDLPGQLHTLLTTTLKDELKIGFIHHGIDGLSGEIAATGRSITGGLVLASVILSSTLIAVFAGESVPTFLSLPYPATLGFIISGLLGIRLWNTHRRERRRRELGI</sequence>
<dbReference type="UniPathway" id="UPA00232"/>
<evidence type="ECO:0000256" key="1">
    <source>
        <dbReference type="ARBA" id="ARBA00005020"/>
    </source>
</evidence>
<evidence type="ECO:0000256" key="6">
    <source>
        <dbReference type="ARBA" id="ARBA00022688"/>
    </source>
</evidence>
<dbReference type="InterPro" id="IPR004147">
    <property type="entry name" value="ABC1_dom"/>
</dbReference>
<evidence type="ECO:0000256" key="12">
    <source>
        <dbReference type="ARBA" id="ARBA00023136"/>
    </source>
</evidence>
<gene>
    <name evidence="15" type="ORF">MNBD_DELTA02-214</name>
</gene>
<evidence type="ECO:0000256" key="3">
    <source>
        <dbReference type="ARBA" id="ARBA00022475"/>
    </source>
</evidence>
<keyword evidence="11 13" id="KW-1133">Transmembrane helix</keyword>
<evidence type="ECO:0000256" key="13">
    <source>
        <dbReference type="SAM" id="Phobius"/>
    </source>
</evidence>
<dbReference type="NCBIfam" id="TIGR01982">
    <property type="entry name" value="UbiB"/>
    <property type="match status" value="1"/>
</dbReference>
<comment type="similarity">
    <text evidence="2">Belongs to the protein kinase superfamily. ADCK protein kinase family.</text>
</comment>
<dbReference type="PANTHER" id="PTHR10566:SF113">
    <property type="entry name" value="PROTEIN ACTIVITY OF BC1 COMPLEX KINASE 7, CHLOROPLASTIC"/>
    <property type="match status" value="1"/>
</dbReference>
<dbReference type="InterPro" id="IPR011009">
    <property type="entry name" value="Kinase-like_dom_sf"/>
</dbReference>
<dbReference type="PROSITE" id="PS50011">
    <property type="entry name" value="PROTEIN_KINASE_DOM"/>
    <property type="match status" value="1"/>
</dbReference>
<dbReference type="Pfam" id="PF03109">
    <property type="entry name" value="ABC1"/>
    <property type="match status" value="1"/>
</dbReference>
<dbReference type="InterPro" id="IPR000719">
    <property type="entry name" value="Prot_kinase_dom"/>
</dbReference>
<evidence type="ECO:0000256" key="5">
    <source>
        <dbReference type="ARBA" id="ARBA00022679"/>
    </source>
</evidence>
<evidence type="ECO:0000259" key="14">
    <source>
        <dbReference type="PROSITE" id="PS50011"/>
    </source>
</evidence>
<evidence type="ECO:0000256" key="8">
    <source>
        <dbReference type="ARBA" id="ARBA00022741"/>
    </source>
</evidence>
<protein>
    <submittedName>
        <fullName evidence="15">Ubiquinone biosynthesis regulatory protein kinase UbiB</fullName>
    </submittedName>
</protein>
<keyword evidence="15" id="KW-0830">Ubiquinone</keyword>
<proteinExistence type="inferred from homology"/>
<dbReference type="GO" id="GO:0006744">
    <property type="term" value="P:ubiquinone biosynthetic process"/>
    <property type="evidence" value="ECO:0007669"/>
    <property type="project" value="UniProtKB-UniPathway"/>
</dbReference>
<name>A0A3B0VKV8_9ZZZZ</name>
<feature type="domain" description="Protein kinase" evidence="14">
    <location>
        <begin position="129"/>
        <end position="433"/>
    </location>
</feature>
<dbReference type="PANTHER" id="PTHR10566">
    <property type="entry name" value="CHAPERONE-ACTIVITY OF BC1 COMPLEX CABC1 -RELATED"/>
    <property type="match status" value="1"/>
</dbReference>
<dbReference type="GO" id="GO:0005524">
    <property type="term" value="F:ATP binding"/>
    <property type="evidence" value="ECO:0007669"/>
    <property type="project" value="UniProtKB-KW"/>
</dbReference>
<dbReference type="Gene3D" id="1.10.510.10">
    <property type="entry name" value="Transferase(Phosphotransferase) domain 1"/>
    <property type="match status" value="1"/>
</dbReference>
<evidence type="ECO:0000256" key="4">
    <source>
        <dbReference type="ARBA" id="ARBA00022519"/>
    </source>
</evidence>
<evidence type="ECO:0000256" key="9">
    <source>
        <dbReference type="ARBA" id="ARBA00022777"/>
    </source>
</evidence>
<keyword evidence="8" id="KW-0547">Nucleotide-binding</keyword>
<evidence type="ECO:0000256" key="7">
    <source>
        <dbReference type="ARBA" id="ARBA00022692"/>
    </source>
</evidence>
<evidence type="ECO:0000313" key="15">
    <source>
        <dbReference type="EMBL" id="VAW39007.1"/>
    </source>
</evidence>
<keyword evidence="12 13" id="KW-0472">Membrane</keyword>
<dbReference type="SUPFAM" id="SSF56112">
    <property type="entry name" value="Protein kinase-like (PK-like)"/>
    <property type="match status" value="1"/>
</dbReference>
<keyword evidence="4" id="KW-0997">Cell inner membrane</keyword>
<feature type="transmembrane region" description="Helical" evidence="13">
    <location>
        <begin position="536"/>
        <end position="553"/>
    </location>
</feature>
<dbReference type="AlphaFoldDB" id="A0A3B0VKV8"/>
<dbReference type="InterPro" id="IPR045308">
    <property type="entry name" value="UbiB_bact"/>
</dbReference>
<dbReference type="InterPro" id="IPR050154">
    <property type="entry name" value="UbiB_kinase"/>
</dbReference>
<reference evidence="15" key="1">
    <citation type="submission" date="2018-06" db="EMBL/GenBank/DDBJ databases">
        <authorList>
            <person name="Zhirakovskaya E."/>
        </authorList>
    </citation>
    <scope>NUCLEOTIDE SEQUENCE</scope>
</reference>
<keyword evidence="10" id="KW-0067">ATP-binding</keyword>
<comment type="pathway">
    <text evidence="1">Cofactor biosynthesis; ubiquinone biosynthesis [regulation].</text>
</comment>
<keyword evidence="6" id="KW-0831">Ubiquinone biosynthesis</keyword>